<accession>A0A0A9F1V0</accession>
<reference evidence="1" key="2">
    <citation type="journal article" date="2015" name="Data Brief">
        <title>Shoot transcriptome of the giant reed, Arundo donax.</title>
        <authorList>
            <person name="Barrero R.A."/>
            <person name="Guerrero F.D."/>
            <person name="Moolhuijzen P."/>
            <person name="Goolsby J.A."/>
            <person name="Tidwell J."/>
            <person name="Bellgard S.E."/>
            <person name="Bellgard M.I."/>
        </authorList>
    </citation>
    <scope>NUCLEOTIDE SEQUENCE</scope>
    <source>
        <tissue evidence="1">Shoot tissue taken approximately 20 cm above the soil surface</tissue>
    </source>
</reference>
<dbReference type="EMBL" id="GBRH01191579">
    <property type="protein sequence ID" value="JAE06317.1"/>
    <property type="molecule type" value="Transcribed_RNA"/>
</dbReference>
<reference evidence="1" key="1">
    <citation type="submission" date="2014-09" db="EMBL/GenBank/DDBJ databases">
        <authorList>
            <person name="Magalhaes I.L.F."/>
            <person name="Oliveira U."/>
            <person name="Santos F.R."/>
            <person name="Vidigal T.H.D.A."/>
            <person name="Brescovit A.D."/>
            <person name="Santos A.J."/>
        </authorList>
    </citation>
    <scope>NUCLEOTIDE SEQUENCE</scope>
    <source>
        <tissue evidence="1">Shoot tissue taken approximately 20 cm above the soil surface</tissue>
    </source>
</reference>
<protein>
    <submittedName>
        <fullName evidence="1">Uncharacterized protein</fullName>
    </submittedName>
</protein>
<proteinExistence type="predicted"/>
<name>A0A0A9F1V0_ARUDO</name>
<organism evidence="1">
    <name type="scientific">Arundo donax</name>
    <name type="common">Giant reed</name>
    <name type="synonym">Donax arundinaceus</name>
    <dbReference type="NCBI Taxonomy" id="35708"/>
    <lineage>
        <taxon>Eukaryota</taxon>
        <taxon>Viridiplantae</taxon>
        <taxon>Streptophyta</taxon>
        <taxon>Embryophyta</taxon>
        <taxon>Tracheophyta</taxon>
        <taxon>Spermatophyta</taxon>
        <taxon>Magnoliopsida</taxon>
        <taxon>Liliopsida</taxon>
        <taxon>Poales</taxon>
        <taxon>Poaceae</taxon>
        <taxon>PACMAD clade</taxon>
        <taxon>Arundinoideae</taxon>
        <taxon>Arundineae</taxon>
        <taxon>Arundo</taxon>
    </lineage>
</organism>
<sequence>MAIWSSKARAMARLTPATSIVGPRALENGEGTGQALPWPAVARRGVWYEAREPK</sequence>
<evidence type="ECO:0000313" key="1">
    <source>
        <dbReference type="EMBL" id="JAE06317.1"/>
    </source>
</evidence>
<dbReference type="AlphaFoldDB" id="A0A0A9F1V0"/>